<evidence type="ECO:0000256" key="1">
    <source>
        <dbReference type="SAM" id="Coils"/>
    </source>
</evidence>
<name>A0A1G2R7Q4_9BACT</name>
<feature type="transmembrane region" description="Helical" evidence="2">
    <location>
        <begin position="558"/>
        <end position="578"/>
    </location>
</feature>
<comment type="caution">
    <text evidence="4">The sequence shown here is derived from an EMBL/GenBank/DDBJ whole genome shotgun (WGS) entry which is preliminary data.</text>
</comment>
<accession>A0A1G2R7Q4</accession>
<dbReference type="EMBL" id="MHTX01000017">
    <property type="protein sequence ID" value="OHA68399.1"/>
    <property type="molecule type" value="Genomic_DNA"/>
</dbReference>
<evidence type="ECO:0000313" key="5">
    <source>
        <dbReference type="Proteomes" id="UP000179258"/>
    </source>
</evidence>
<feature type="coiled-coil region" evidence="1">
    <location>
        <begin position="581"/>
        <end position="642"/>
    </location>
</feature>
<feature type="chain" id="PRO_5009584229" evidence="3">
    <location>
        <begin position="27"/>
        <end position="665"/>
    </location>
</feature>
<dbReference type="AlphaFoldDB" id="A0A1G2R7Q4"/>
<sequence>MRDCKYYLIFLLGLAFFTFFGGAASAATLSLSPSTGTFQIDSTFQVSLFLNTAEQSVNTLDISLKFPADKLQLVSPSAGKSIISVWTAQPVYDNQTGEIRLQGGMPGGVTTSNGLVTTLTFRVKGMGTTAVRFSDATRVLANDGKGTDVLQDTQGGVYALVLPPPAGPIVASETHSDQVKWYANSTAVLSWANDNPVQGYSYSLSDQPVEIPDDISEGTQMNVAYRNLSSGSHYFHIKALREGAWGGTTHFAVNVDIDPPAEFSIAVDPAPTTVSKSPVVRWGTTDKDSGLSHYEYAVIALVPQSVEAAEQTMFIEAGSPQLLRLNERGTYDVIVRAFDNAGNTREAVRRIKIVTPLEYAFLSIWSWIIIIFVTIVLVGGAVFAWKAHRRVDALQQQKSMAPEVQRQLEELQEYRKKYGKTMPLWLLLAVSMPLFFGIIGATNADTAISSPPYVSTISQNISNAEIFYVGGKTDAGNIPVTIYLQNLRTGEAQSFTVTSNSKGDWFYRHTGFLEAGNYLLWVQSKIGEESSPPGPQIKLTVRQTALQFGASRLSYETLYLLLAILLLLGNAGLIFFIISHARHARKKHKEWLREVREAEESVRRGFAVLKRDINAELQIIKKAKLNKELSSEESRREEQLLRDLAWAEQYIGKEIWDVERTEHED</sequence>
<evidence type="ECO:0000256" key="3">
    <source>
        <dbReference type="SAM" id="SignalP"/>
    </source>
</evidence>
<feature type="transmembrane region" description="Helical" evidence="2">
    <location>
        <begin position="359"/>
        <end position="385"/>
    </location>
</feature>
<protein>
    <submittedName>
        <fullName evidence="4">Uncharacterized protein</fullName>
    </submittedName>
</protein>
<evidence type="ECO:0000313" key="4">
    <source>
        <dbReference type="EMBL" id="OHA68399.1"/>
    </source>
</evidence>
<dbReference type="GO" id="GO:0030246">
    <property type="term" value="F:carbohydrate binding"/>
    <property type="evidence" value="ECO:0007669"/>
    <property type="project" value="InterPro"/>
</dbReference>
<dbReference type="Gene3D" id="2.60.40.680">
    <property type="match status" value="1"/>
</dbReference>
<dbReference type="InterPro" id="IPR008965">
    <property type="entry name" value="CBM2/CBM3_carb-bd_dom_sf"/>
</dbReference>
<dbReference type="CDD" id="cd08547">
    <property type="entry name" value="Type_II_cohesin"/>
    <property type="match status" value="1"/>
</dbReference>
<reference evidence="4 5" key="1">
    <citation type="journal article" date="2016" name="Nat. Commun.">
        <title>Thousands of microbial genomes shed light on interconnected biogeochemical processes in an aquifer system.</title>
        <authorList>
            <person name="Anantharaman K."/>
            <person name="Brown C.T."/>
            <person name="Hug L.A."/>
            <person name="Sharon I."/>
            <person name="Castelle C.J."/>
            <person name="Probst A.J."/>
            <person name="Thomas B.C."/>
            <person name="Singh A."/>
            <person name="Wilkins M.J."/>
            <person name="Karaoz U."/>
            <person name="Brodie E.L."/>
            <person name="Williams K.H."/>
            <person name="Hubbard S.S."/>
            <person name="Banfield J.F."/>
        </authorList>
    </citation>
    <scope>NUCLEOTIDE SEQUENCE [LARGE SCALE GENOMIC DNA]</scope>
</reference>
<keyword evidence="2" id="KW-1133">Transmembrane helix</keyword>
<gene>
    <name evidence="4" type="ORF">A3D59_04510</name>
</gene>
<keyword evidence="1" id="KW-0175">Coiled coil</keyword>
<evidence type="ECO:0000256" key="2">
    <source>
        <dbReference type="SAM" id="Phobius"/>
    </source>
</evidence>
<feature type="signal peptide" evidence="3">
    <location>
        <begin position="1"/>
        <end position="26"/>
    </location>
</feature>
<dbReference type="SUPFAM" id="SSF49384">
    <property type="entry name" value="Carbohydrate-binding domain"/>
    <property type="match status" value="1"/>
</dbReference>
<feature type="transmembrane region" description="Helical" evidence="2">
    <location>
        <begin position="424"/>
        <end position="444"/>
    </location>
</feature>
<keyword evidence="2" id="KW-0812">Transmembrane</keyword>
<organism evidence="4 5">
    <name type="scientific">Candidatus Wildermuthbacteria bacterium RIFCSPHIGHO2_02_FULL_47_17</name>
    <dbReference type="NCBI Taxonomy" id="1802452"/>
    <lineage>
        <taxon>Bacteria</taxon>
        <taxon>Candidatus Wildermuthiibacteriota</taxon>
    </lineage>
</organism>
<keyword evidence="2" id="KW-0472">Membrane</keyword>
<dbReference type="Proteomes" id="UP000179258">
    <property type="component" value="Unassembled WGS sequence"/>
</dbReference>
<proteinExistence type="predicted"/>
<keyword evidence="3" id="KW-0732">Signal</keyword>